<evidence type="ECO:0000313" key="8">
    <source>
        <dbReference type="Proteomes" id="UP000053095"/>
    </source>
</evidence>
<feature type="transmembrane region" description="Helical" evidence="6">
    <location>
        <begin position="502"/>
        <end position="527"/>
    </location>
</feature>
<evidence type="ECO:0000256" key="2">
    <source>
        <dbReference type="ARBA" id="ARBA00009310"/>
    </source>
</evidence>
<dbReference type="PANTHER" id="PTHR21347">
    <property type="entry name" value="CLEFT LIP AND PALATE ASSOCIATED TRANSMEMBRANE PROTEIN-RELATED"/>
    <property type="match status" value="1"/>
</dbReference>
<dbReference type="CDD" id="cd22647">
    <property type="entry name" value="CTF3_NTD_HEAT"/>
    <property type="match status" value="1"/>
</dbReference>
<feature type="transmembrane region" description="Helical" evidence="6">
    <location>
        <begin position="477"/>
        <end position="496"/>
    </location>
</feature>
<dbReference type="Proteomes" id="UP000053095">
    <property type="component" value="Unassembled WGS sequence"/>
</dbReference>
<evidence type="ECO:0000313" key="7">
    <source>
        <dbReference type="EMBL" id="GAM39836.1"/>
    </source>
</evidence>
<name>A0A6V8HFQ4_TALPI</name>
<keyword evidence="5 6" id="KW-0472">Membrane</keyword>
<accession>A0A6V8HFQ4</accession>
<comment type="subcellular location">
    <subcellularLocation>
        <location evidence="1">Membrane</location>
        <topology evidence="1">Multi-pass membrane protein</topology>
    </subcellularLocation>
</comment>
<keyword evidence="3 6" id="KW-0812">Transmembrane</keyword>
<evidence type="ECO:0000256" key="5">
    <source>
        <dbReference type="ARBA" id="ARBA00023136"/>
    </source>
</evidence>
<dbReference type="GO" id="GO:0016020">
    <property type="term" value="C:membrane"/>
    <property type="evidence" value="ECO:0007669"/>
    <property type="project" value="UniProtKB-SubCell"/>
</dbReference>
<proteinExistence type="inferred from homology"/>
<evidence type="ECO:0000256" key="6">
    <source>
        <dbReference type="SAM" id="Phobius"/>
    </source>
</evidence>
<evidence type="ECO:0000256" key="4">
    <source>
        <dbReference type="ARBA" id="ARBA00022989"/>
    </source>
</evidence>
<keyword evidence="8" id="KW-1185">Reference proteome</keyword>
<dbReference type="InterPro" id="IPR008429">
    <property type="entry name" value="CLPTM1"/>
</dbReference>
<dbReference type="GO" id="GO:0012505">
    <property type="term" value="C:endomembrane system"/>
    <property type="evidence" value="ECO:0007669"/>
    <property type="project" value="TreeGrafter"/>
</dbReference>
<comment type="similarity">
    <text evidence="2">Belongs to the CLPTM1 family.</text>
</comment>
<reference evidence="8" key="1">
    <citation type="journal article" date="2015" name="Genome Announc.">
        <title>Draft genome sequence of Talaromyces cellulolyticus strain Y-94, a source of lignocellulosic biomass-degrading enzymes.</title>
        <authorList>
            <person name="Fujii T."/>
            <person name="Koike H."/>
            <person name="Sawayama S."/>
            <person name="Yano S."/>
            <person name="Inoue H."/>
        </authorList>
    </citation>
    <scope>NUCLEOTIDE SEQUENCE [LARGE SCALE GENOMIC DNA]</scope>
    <source>
        <strain evidence="8">Y-94</strain>
    </source>
</reference>
<organism evidence="7 8">
    <name type="scientific">Talaromyces pinophilus</name>
    <name type="common">Penicillium pinophilum</name>
    <dbReference type="NCBI Taxonomy" id="128442"/>
    <lineage>
        <taxon>Eukaryota</taxon>
        <taxon>Fungi</taxon>
        <taxon>Dikarya</taxon>
        <taxon>Ascomycota</taxon>
        <taxon>Pezizomycotina</taxon>
        <taxon>Eurotiomycetes</taxon>
        <taxon>Eurotiomycetidae</taxon>
        <taxon>Eurotiales</taxon>
        <taxon>Trichocomaceae</taxon>
        <taxon>Talaromyces</taxon>
        <taxon>Talaromyces sect. Talaromyces</taxon>
    </lineage>
</organism>
<dbReference type="EMBL" id="DF933830">
    <property type="protein sequence ID" value="GAM39836.1"/>
    <property type="molecule type" value="Genomic_DNA"/>
</dbReference>
<dbReference type="GO" id="GO:0000776">
    <property type="term" value="C:kinetochore"/>
    <property type="evidence" value="ECO:0007669"/>
    <property type="project" value="InterPro"/>
</dbReference>
<comment type="caution">
    <text evidence="7">The sequence shown here is derived from an EMBL/GenBank/DDBJ whole genome shotgun (WGS) entry which is preliminary data.</text>
</comment>
<gene>
    <name evidence="7" type="ORF">TCE0_034r11702</name>
</gene>
<keyword evidence="4 6" id="KW-1133">Transmembrane helix</keyword>
<feature type="transmembrane region" description="Helical" evidence="6">
    <location>
        <begin position="385"/>
        <end position="403"/>
    </location>
</feature>
<dbReference type="InterPro" id="IPR012485">
    <property type="entry name" value="CENP-I"/>
</dbReference>
<dbReference type="Pfam" id="PF05602">
    <property type="entry name" value="CLPTM1"/>
    <property type="match status" value="1"/>
</dbReference>
<evidence type="ECO:0000256" key="1">
    <source>
        <dbReference type="ARBA" id="ARBA00004141"/>
    </source>
</evidence>
<protein>
    <submittedName>
        <fullName evidence="7">Cleft lip and palate associated transmembrane protein</fullName>
    </submittedName>
</protein>
<dbReference type="PANTHER" id="PTHR21347:SF0">
    <property type="entry name" value="LIPID SCRAMBLASE CLPTM1L"/>
    <property type="match status" value="1"/>
</dbReference>
<sequence>MSEQRQQQQEEEGGFNFRTIIQGIAVFALVQFAMGQFLGGNKNQAQGGASTGPTGQIPAYIDRPARNEVENWSAIPSGIAPMWPSNSSLDISIYVSSSIHMPALSAVPQESLVMEEKAFNMANWSESREVDTTFKVSKEVQQNGTLWAHFYVALSGHQLDPAAKDYSPESAVHFLRPLNQYLPKKKVAKRKNLLASSEDAADEEEDNTPKYSISSYYHPNFTVSVIPDFGVANYQQMHPAVRQYVHLESTGARDKTGQNTWYYPVLYLNTFWQLRSHMTELNSTVETLPLRIVLNNLSNWKFNILASMDEGAKQNARNAASGQPVPGGGDGSEFEMIKEVLLDTNIYLLGTTAIVSVLHMIFETLAFKNDIAHWRKKKDNIGTSFRTIIANIFMQLVIFLYLIDNNENTSWMVLASQGFGIVLEAWKVTKTVDVRLRPPPQNSFWSFLPYVVSFEDKHKLSETEKKTQEYDEIAFKYLYIVALPLLGAYAVYSLMYETHKSWYSFIIETLVGSVYAYGFLMMVPSLYINYRLKSVAHMPGRALMYKFLNTFIDDLFAFTVKMPWLYRLGTLRDDVIFFVWVYQAWKYKVDYKRVNEFGQGGESDEEVEEEVVSDTVKEDKADKATKSTGAAKAAVASEQFGDIQAQLRSLRNNVDHLEAIASLPAKQRTTSVKELAGEIASDAYNIGIPTDILEQLVDILTKPNYLDQTTITTLIKNLYPQERVPSTAVTKIVCSLGPTKLKPSPATQTLLLQWLLLIYEFLEEPAILPRLYSVLFNMLDMISLRRPLCHILSLITRRPHVKPFRIQAIMELLRNAGDDEKELMGLLRIFKNYYPDIIIGDIGRSKFFFKHPDPEWTAKLKKIQEQNSERIQFGNGHNVFQVVRRGASSKRRKVAGIIPDVQTSRVKPSYMSLEELKDVDGFVERLEKIELPNQIVSVLENRVAHKYMALVGPEIARYRLDDWLDAFLKDEIEMVKLPDSADSEALRYVLGSVCGYVQSTKELPNAVQSFLDGYLRTWNGQDYRREILGILKLLPRGSYDDLRNRYLERLDTTILDHTASSRTDILDFYANLIRQWGISLRSDSSSFSRGGFKPLVSLITHVELLLLSLMEIPFTAEEKGTDDPRPGTTTILDLYSDLAELFSHSSTNGNIRLTVPLAPAIYSLTFTSNLAQISRLSNILSIYKNSFETSLTSQTLQSPDRSAGGFYAPEMVGLYNGYIMDLCNLVWRNRALNSEDQNAHGCLVPKVTKDSFVEYINDSNEILKHRRGARFEGPAFNHSLGLMFSLSHHVALANHSAACFAALEEQAGLTGDRPTLQRPVTQKALEALEKEGGIKLSWSEYRLKMLDWFDDLGSDGIGQLMRSTMKALRKDG</sequence>
<feature type="transmembrane region" description="Helical" evidence="6">
    <location>
        <begin position="346"/>
        <end position="365"/>
    </location>
</feature>
<evidence type="ECO:0000256" key="3">
    <source>
        <dbReference type="ARBA" id="ARBA00022692"/>
    </source>
</evidence>
<dbReference type="Pfam" id="PF07778">
    <property type="entry name" value="CENP-I"/>
    <property type="match status" value="1"/>
</dbReference>